<comment type="similarity">
    <text evidence="1">Belongs to the FGGY kinase family.</text>
</comment>
<dbReference type="GO" id="GO:0005524">
    <property type="term" value="F:ATP binding"/>
    <property type="evidence" value="ECO:0007669"/>
    <property type="project" value="UniProtKB-KW"/>
</dbReference>
<keyword evidence="5" id="KW-0067">ATP-binding</keyword>
<dbReference type="GO" id="GO:0046167">
    <property type="term" value="P:glycerol-3-phosphate biosynthetic process"/>
    <property type="evidence" value="ECO:0007669"/>
    <property type="project" value="TreeGrafter"/>
</dbReference>
<dbReference type="InterPro" id="IPR018485">
    <property type="entry name" value="FGGY_C"/>
</dbReference>
<reference evidence="7" key="1">
    <citation type="submission" date="2011-11" db="EMBL/GenBank/DDBJ databases">
        <title>Decoding the brain transcriptome of the Eastern honeybee (Apis cerana) based on pyrosequencing.</title>
        <authorList>
            <person name="Sun L."/>
            <person name="Zheng H."/>
            <person name="Wang Y."/>
            <person name="Xie X."/>
            <person name="Zhu Y."/>
            <person name="Gu W."/>
            <person name="Wang S."/>
        </authorList>
    </citation>
    <scope>NUCLEOTIDE SEQUENCE</scope>
    <source>
        <tissue evidence="7">Brain</tissue>
    </source>
</reference>
<accession>V9IGD0</accession>
<dbReference type="Pfam" id="PF02782">
    <property type="entry name" value="FGGY_C"/>
    <property type="match status" value="1"/>
</dbReference>
<evidence type="ECO:0000256" key="3">
    <source>
        <dbReference type="ARBA" id="ARBA00022741"/>
    </source>
</evidence>
<evidence type="ECO:0000256" key="4">
    <source>
        <dbReference type="ARBA" id="ARBA00022777"/>
    </source>
</evidence>
<dbReference type="GO" id="GO:0005739">
    <property type="term" value="C:mitochondrion"/>
    <property type="evidence" value="ECO:0007669"/>
    <property type="project" value="TreeGrafter"/>
</dbReference>
<keyword evidence="3" id="KW-0547">Nucleotide-binding</keyword>
<sequence length="111" mass="11983">MCLQKGQAKSTYGTGCFLLYNTGTAIVDSSHGLLTTVAYQLGPQAAPIYALEGSVAIAGAVIQWLKDNLGILSDVKESESLVEQIPTDNRVTFVPAFAGLYAPYWRKDARR</sequence>
<evidence type="ECO:0000256" key="1">
    <source>
        <dbReference type="ARBA" id="ARBA00009156"/>
    </source>
</evidence>
<dbReference type="GO" id="GO:0006071">
    <property type="term" value="P:glycerol metabolic process"/>
    <property type="evidence" value="ECO:0007669"/>
    <property type="project" value="TreeGrafter"/>
</dbReference>
<dbReference type="PANTHER" id="PTHR10196">
    <property type="entry name" value="SUGAR KINASE"/>
    <property type="match status" value="1"/>
</dbReference>
<dbReference type="EMBL" id="JR045992">
    <property type="protein sequence ID" value="AEY60110.1"/>
    <property type="molecule type" value="mRNA"/>
</dbReference>
<feature type="domain" description="Carbohydrate kinase FGGY C-terminal" evidence="6">
    <location>
        <begin position="9"/>
        <end position="110"/>
    </location>
</feature>
<organism evidence="7">
    <name type="scientific">Apis cerana</name>
    <name type="common">Indian honeybee</name>
    <dbReference type="NCBI Taxonomy" id="7461"/>
    <lineage>
        <taxon>Eukaryota</taxon>
        <taxon>Metazoa</taxon>
        <taxon>Ecdysozoa</taxon>
        <taxon>Arthropoda</taxon>
        <taxon>Hexapoda</taxon>
        <taxon>Insecta</taxon>
        <taxon>Pterygota</taxon>
        <taxon>Neoptera</taxon>
        <taxon>Endopterygota</taxon>
        <taxon>Hymenoptera</taxon>
        <taxon>Apocrita</taxon>
        <taxon>Aculeata</taxon>
        <taxon>Apoidea</taxon>
        <taxon>Anthophila</taxon>
        <taxon>Apidae</taxon>
        <taxon>Apis</taxon>
    </lineage>
</organism>
<evidence type="ECO:0000256" key="5">
    <source>
        <dbReference type="ARBA" id="ARBA00022840"/>
    </source>
</evidence>
<dbReference type="GO" id="GO:0006641">
    <property type="term" value="P:triglyceride metabolic process"/>
    <property type="evidence" value="ECO:0007669"/>
    <property type="project" value="TreeGrafter"/>
</dbReference>
<evidence type="ECO:0000256" key="2">
    <source>
        <dbReference type="ARBA" id="ARBA00022679"/>
    </source>
</evidence>
<name>V9IGD0_APICE</name>
<dbReference type="AlphaFoldDB" id="V9IGD0"/>
<protein>
    <submittedName>
        <fullName evidence="7">Glycerol kinase</fullName>
    </submittedName>
</protein>
<dbReference type="GO" id="GO:0004370">
    <property type="term" value="F:glycerol kinase activity"/>
    <property type="evidence" value="ECO:0007669"/>
    <property type="project" value="TreeGrafter"/>
</dbReference>
<evidence type="ECO:0000259" key="6">
    <source>
        <dbReference type="Pfam" id="PF02782"/>
    </source>
</evidence>
<dbReference type="InterPro" id="IPR043129">
    <property type="entry name" value="ATPase_NBD"/>
</dbReference>
<keyword evidence="4 7" id="KW-0418">Kinase</keyword>
<keyword evidence="2" id="KW-0808">Transferase</keyword>
<dbReference type="PANTHER" id="PTHR10196:SF69">
    <property type="entry name" value="GLYCEROL KINASE"/>
    <property type="match status" value="1"/>
</dbReference>
<dbReference type="SUPFAM" id="SSF53067">
    <property type="entry name" value="Actin-like ATPase domain"/>
    <property type="match status" value="1"/>
</dbReference>
<gene>
    <name evidence="7" type="ORF">ACCB07213</name>
</gene>
<proteinExistence type="evidence at transcript level"/>
<dbReference type="Gene3D" id="3.30.420.40">
    <property type="match status" value="1"/>
</dbReference>
<evidence type="ECO:0000313" key="7">
    <source>
        <dbReference type="EMBL" id="AEY60110.1"/>
    </source>
</evidence>